<dbReference type="SMART" id="SM00470">
    <property type="entry name" value="ParB"/>
    <property type="match status" value="1"/>
</dbReference>
<sequence length="318" mass="36075">MAKRKGGLGRGLDALFADAAPVIPDQAEEDLEARIDSLSRPAEKPSAAVAKENDSDEDRVLYIDIDDIKPNPSQPRKTFDREKLQDLADSIKENGVIQPVVVRRKNQYFELVAGERRWRASRLAGLKQVPCLIRNFDEKQNMIVAIIENMQREDLDPIEEAAGLREMIHKFGFTQAEVSKSVGKSRAYIANSMRLLKLPDEIQNMISEGKLSAAHGRTIINVENKARQKEIANKIVKDGLSVRATERLAEKIKDDDRPERKKRKTSRPVEITTIEDELRTLMGTKVRITGTEKSGKIELEYYSLDELNRLIELMRSVK</sequence>
<comment type="similarity">
    <text evidence="2">Belongs to the ParB family.</text>
</comment>
<dbReference type="InterPro" id="IPR057240">
    <property type="entry name" value="ParB_dimer_C"/>
</dbReference>
<gene>
    <name evidence="6" type="ORF">FYJ66_04195</name>
</gene>
<dbReference type="FunFam" id="3.90.1530.30:FF:000001">
    <property type="entry name" value="Chromosome partitioning protein ParB"/>
    <property type="match status" value="1"/>
</dbReference>
<dbReference type="GO" id="GO:0045881">
    <property type="term" value="P:positive regulation of sporulation resulting in formation of a cellular spore"/>
    <property type="evidence" value="ECO:0007669"/>
    <property type="project" value="TreeGrafter"/>
</dbReference>
<dbReference type="Gene3D" id="3.90.1530.30">
    <property type="match status" value="1"/>
</dbReference>
<name>A0A6A8M765_9FIRM</name>
<dbReference type="GO" id="GO:0003677">
    <property type="term" value="F:DNA binding"/>
    <property type="evidence" value="ECO:0007669"/>
    <property type="project" value="UniProtKB-KW"/>
</dbReference>
<accession>A0A6A8M765</accession>
<dbReference type="InterPro" id="IPR004437">
    <property type="entry name" value="ParB/RepB/Spo0J"/>
</dbReference>
<dbReference type="NCBIfam" id="TIGR00180">
    <property type="entry name" value="parB_part"/>
    <property type="match status" value="1"/>
</dbReference>
<dbReference type="Gene3D" id="1.10.10.2830">
    <property type="match status" value="1"/>
</dbReference>
<evidence type="ECO:0000256" key="1">
    <source>
        <dbReference type="ARBA" id="ARBA00004453"/>
    </source>
</evidence>
<dbReference type="GO" id="GO:0005694">
    <property type="term" value="C:chromosome"/>
    <property type="evidence" value="ECO:0007669"/>
    <property type="project" value="TreeGrafter"/>
</dbReference>
<dbReference type="FunFam" id="1.10.10.2830:FF:000001">
    <property type="entry name" value="Chromosome partitioning protein ParB"/>
    <property type="match status" value="1"/>
</dbReference>
<comment type="caution">
    <text evidence="6">The sequence shown here is derived from an EMBL/GenBank/DDBJ whole genome shotgun (WGS) entry which is preliminary data.</text>
</comment>
<dbReference type="PANTHER" id="PTHR33375:SF1">
    <property type="entry name" value="CHROMOSOME-PARTITIONING PROTEIN PARB-RELATED"/>
    <property type="match status" value="1"/>
</dbReference>
<dbReference type="PANTHER" id="PTHR33375">
    <property type="entry name" value="CHROMOSOME-PARTITIONING PROTEIN PARB-RELATED"/>
    <property type="match status" value="1"/>
</dbReference>
<organism evidence="6">
    <name type="scientific">Baileyella intestinalis</name>
    <dbReference type="NCBI Taxonomy" id="2606709"/>
    <lineage>
        <taxon>Bacteria</taxon>
        <taxon>Bacillati</taxon>
        <taxon>Bacillota</taxon>
        <taxon>Clostridia</taxon>
        <taxon>Peptostreptococcales</taxon>
        <taxon>Anaerovoracaceae</taxon>
        <taxon>Baileyella</taxon>
    </lineage>
</organism>
<dbReference type="GO" id="GO:0009295">
    <property type="term" value="C:nucleoid"/>
    <property type="evidence" value="ECO:0007669"/>
    <property type="project" value="UniProtKB-SubCell"/>
</dbReference>
<dbReference type="InterPro" id="IPR041468">
    <property type="entry name" value="HTH_ParB/Spo0J"/>
</dbReference>
<dbReference type="Pfam" id="PF02195">
    <property type="entry name" value="ParB_N"/>
    <property type="match status" value="1"/>
</dbReference>
<evidence type="ECO:0000256" key="2">
    <source>
        <dbReference type="ARBA" id="ARBA00006295"/>
    </source>
</evidence>
<evidence type="ECO:0000259" key="5">
    <source>
        <dbReference type="SMART" id="SM00470"/>
    </source>
</evidence>
<dbReference type="CDD" id="cd16393">
    <property type="entry name" value="SPO0J_N"/>
    <property type="match status" value="1"/>
</dbReference>
<dbReference type="SUPFAM" id="SSF109709">
    <property type="entry name" value="KorB DNA-binding domain-like"/>
    <property type="match status" value="1"/>
</dbReference>
<dbReference type="InterPro" id="IPR050336">
    <property type="entry name" value="Chromosome_partition/occlusion"/>
</dbReference>
<keyword evidence="3" id="KW-0159">Chromosome partition</keyword>
<protein>
    <submittedName>
        <fullName evidence="6">ParB/RepB/Spo0J family partition protein</fullName>
    </submittedName>
</protein>
<feature type="domain" description="ParB-like N-terminal" evidence="5">
    <location>
        <begin position="61"/>
        <end position="150"/>
    </location>
</feature>
<dbReference type="RefSeq" id="WP_154572262.1">
    <property type="nucleotide sequence ID" value="NZ_VUNB01000003.1"/>
</dbReference>
<proteinExistence type="inferred from homology"/>
<dbReference type="AlphaFoldDB" id="A0A6A8M765"/>
<evidence type="ECO:0000256" key="3">
    <source>
        <dbReference type="ARBA" id="ARBA00022829"/>
    </source>
</evidence>
<evidence type="ECO:0000256" key="4">
    <source>
        <dbReference type="ARBA" id="ARBA00023125"/>
    </source>
</evidence>
<dbReference type="EMBL" id="VUNB01000003">
    <property type="protein sequence ID" value="MST68791.1"/>
    <property type="molecule type" value="Genomic_DNA"/>
</dbReference>
<dbReference type="Pfam" id="PF23552">
    <property type="entry name" value="ParB_C"/>
    <property type="match status" value="1"/>
</dbReference>
<reference evidence="6" key="1">
    <citation type="submission" date="2019-09" db="EMBL/GenBank/DDBJ databases">
        <title>In-depth cultivation of the pig gut microbiome towards novel bacterial diversity and tailored functional studies.</title>
        <authorList>
            <person name="Wylensek D."/>
            <person name="Hitch T.C.A."/>
            <person name="Clavel T."/>
        </authorList>
    </citation>
    <scope>NUCLEOTIDE SEQUENCE</scope>
    <source>
        <strain evidence="6">RF-744-FAT-WT-3</strain>
    </source>
</reference>
<comment type="subcellular location">
    <subcellularLocation>
        <location evidence="1">Cytoplasm</location>
        <location evidence="1">Nucleoid</location>
    </subcellularLocation>
</comment>
<evidence type="ECO:0000313" key="6">
    <source>
        <dbReference type="EMBL" id="MST68791.1"/>
    </source>
</evidence>
<dbReference type="GO" id="GO:0007059">
    <property type="term" value="P:chromosome segregation"/>
    <property type="evidence" value="ECO:0007669"/>
    <property type="project" value="UniProtKB-KW"/>
</dbReference>
<dbReference type="InterPro" id="IPR003115">
    <property type="entry name" value="ParB_N"/>
</dbReference>
<dbReference type="SUPFAM" id="SSF110849">
    <property type="entry name" value="ParB/Sulfiredoxin"/>
    <property type="match status" value="1"/>
</dbReference>
<dbReference type="Pfam" id="PF17762">
    <property type="entry name" value="HTH_ParB"/>
    <property type="match status" value="1"/>
</dbReference>
<dbReference type="InterPro" id="IPR036086">
    <property type="entry name" value="ParB/Sulfiredoxin_sf"/>
</dbReference>
<keyword evidence="4" id="KW-0238">DNA-binding</keyword>